<sequence length="478" mass="56294">MNSNFHSGLVKDISLLLNDSNYLNVTIHVGENENAEEFKAHSIILCARSDYFKCAFSNEWVTMNNNMITFNKPNIAPKIFEMILKYIYAGELDLTNQPGENILELLVASDELLIEELFEHLQDYLIEKRQTWVKQNFVFVLHTVFKIVRCKKLQDYCLKSICTDILPFITSKEFLLLNKDVLYELLKRDDFRVEAIVVWESLIKWSIKQIPELEKKNNQKEWIDENYEDLKDILSNFIPLIKFLDITSEDFYHKVRPYKAIIPNDIYEKVMAYYLIEQPKSYLHTISPQIESNIIKSKLTNIIINWIDKKHGNFIRTKEDILYKFKLVYRGSRDGINNESFRNKCEGQVGSLILIKVNQSNKIFGGFSSIGFNSIGNDLLQFDFNGYNSLSFYYSSDNFIFSFENNEDIQNMKISRVIDYSKAILNHYTFGFNFGRGSLYMKNQYLFINSECDNYEKNLNINDNFIIEEIETYIVVKQ</sequence>
<dbReference type="InterPro" id="IPR006571">
    <property type="entry name" value="TLDc_dom"/>
</dbReference>
<dbReference type="VEuPathDB" id="FungiDB:FUN_021820"/>
<dbReference type="Pfam" id="PF07534">
    <property type="entry name" value="TLD"/>
    <property type="match status" value="1"/>
</dbReference>
<reference evidence="3 4" key="1">
    <citation type="submission" date="2017-10" db="EMBL/GenBank/DDBJ databases">
        <title>Extensive intraspecific genome diversity in a model arbuscular mycorrhizal fungus.</title>
        <authorList>
            <person name="Chen E.C.H."/>
            <person name="Morin E."/>
            <person name="Baudet D."/>
            <person name="Noel J."/>
            <person name="Ndikumana S."/>
            <person name="Charron P."/>
            <person name="St-Onge C."/>
            <person name="Giorgi J."/>
            <person name="Grigoriev I.V."/>
            <person name="Roux C."/>
            <person name="Martin F.M."/>
            <person name="Corradi N."/>
        </authorList>
    </citation>
    <scope>NUCLEOTIDE SEQUENCE [LARGE SCALE GENOMIC DNA]</scope>
    <source>
        <strain evidence="3 4">A1</strain>
    </source>
</reference>
<dbReference type="EMBL" id="LLXH01001182">
    <property type="protein sequence ID" value="PKC60212.1"/>
    <property type="molecule type" value="Genomic_DNA"/>
</dbReference>
<evidence type="ECO:0000313" key="4">
    <source>
        <dbReference type="Proteomes" id="UP000232688"/>
    </source>
</evidence>
<dbReference type="InterPro" id="IPR011333">
    <property type="entry name" value="SKP1/BTB/POZ_sf"/>
</dbReference>
<dbReference type="SUPFAM" id="SSF54695">
    <property type="entry name" value="POZ domain"/>
    <property type="match status" value="1"/>
</dbReference>
<evidence type="ECO:0000259" key="2">
    <source>
        <dbReference type="PROSITE" id="PS51886"/>
    </source>
</evidence>
<feature type="domain" description="BTB" evidence="1">
    <location>
        <begin position="23"/>
        <end position="96"/>
    </location>
</feature>
<dbReference type="InterPro" id="IPR051481">
    <property type="entry name" value="BTB-POZ/Galectin-3-binding"/>
</dbReference>
<dbReference type="PROSITE" id="PS51886">
    <property type="entry name" value="TLDC"/>
    <property type="match status" value="1"/>
</dbReference>
<dbReference type="VEuPathDB" id="FungiDB:RhiirA1_468360"/>
<dbReference type="AlphaFoldDB" id="A0A2N0RA78"/>
<organism evidence="3 4">
    <name type="scientific">Rhizophagus irregularis</name>
    <dbReference type="NCBI Taxonomy" id="588596"/>
    <lineage>
        <taxon>Eukaryota</taxon>
        <taxon>Fungi</taxon>
        <taxon>Fungi incertae sedis</taxon>
        <taxon>Mucoromycota</taxon>
        <taxon>Glomeromycotina</taxon>
        <taxon>Glomeromycetes</taxon>
        <taxon>Glomerales</taxon>
        <taxon>Glomeraceae</taxon>
        <taxon>Rhizophagus</taxon>
    </lineage>
</organism>
<dbReference type="VEuPathDB" id="FungiDB:RhiirFUN_003689"/>
<evidence type="ECO:0000259" key="1">
    <source>
        <dbReference type="PROSITE" id="PS50097"/>
    </source>
</evidence>
<dbReference type="Gene3D" id="1.25.40.420">
    <property type="match status" value="1"/>
</dbReference>
<reference evidence="3 4" key="2">
    <citation type="submission" date="2017-10" db="EMBL/GenBank/DDBJ databases">
        <title>Genome analyses suggest a sexual origin of heterokaryosis in a supposedly ancient asexual fungus.</title>
        <authorList>
            <person name="Corradi N."/>
            <person name="Sedzielewska K."/>
            <person name="Noel J."/>
            <person name="Charron P."/>
            <person name="Farinelli L."/>
            <person name="Marton T."/>
            <person name="Kruger M."/>
            <person name="Pelin A."/>
            <person name="Brachmann A."/>
            <person name="Corradi N."/>
        </authorList>
    </citation>
    <scope>NUCLEOTIDE SEQUENCE [LARGE SCALE GENOMIC DNA]</scope>
    <source>
        <strain evidence="3 4">A1</strain>
    </source>
</reference>
<dbReference type="PROSITE" id="PS50097">
    <property type="entry name" value="BTB"/>
    <property type="match status" value="1"/>
</dbReference>
<name>A0A2N0RA78_9GLOM</name>
<dbReference type="SMART" id="SM00225">
    <property type="entry name" value="BTB"/>
    <property type="match status" value="1"/>
</dbReference>
<evidence type="ECO:0000313" key="3">
    <source>
        <dbReference type="EMBL" id="PKC60212.1"/>
    </source>
</evidence>
<dbReference type="Proteomes" id="UP000232688">
    <property type="component" value="Unassembled WGS sequence"/>
</dbReference>
<dbReference type="PANTHER" id="PTHR24410:SF23">
    <property type="entry name" value="BTB DOMAIN-CONTAINING PROTEIN-RELATED"/>
    <property type="match status" value="1"/>
</dbReference>
<dbReference type="Pfam" id="PF07707">
    <property type="entry name" value="BACK"/>
    <property type="match status" value="1"/>
</dbReference>
<dbReference type="InterPro" id="IPR000210">
    <property type="entry name" value="BTB/POZ_dom"/>
</dbReference>
<dbReference type="InterPro" id="IPR011705">
    <property type="entry name" value="BACK"/>
</dbReference>
<accession>A0A2N0RA78</accession>
<gene>
    <name evidence="3" type="ORF">RhiirA1_468360</name>
</gene>
<feature type="domain" description="TLDc" evidence="2">
    <location>
        <begin position="293"/>
        <end position="476"/>
    </location>
</feature>
<proteinExistence type="predicted"/>
<dbReference type="PANTHER" id="PTHR24410">
    <property type="entry name" value="HL07962P-RELATED"/>
    <property type="match status" value="1"/>
</dbReference>
<dbReference type="Gene3D" id="3.30.710.10">
    <property type="entry name" value="Potassium Channel Kv1.1, Chain A"/>
    <property type="match status" value="1"/>
</dbReference>
<comment type="caution">
    <text evidence="3">The sequence shown here is derived from an EMBL/GenBank/DDBJ whole genome shotgun (WGS) entry which is preliminary data.</text>
</comment>
<dbReference type="CDD" id="cd18186">
    <property type="entry name" value="BTB_POZ_ZBTB_KLHL-like"/>
    <property type="match status" value="1"/>
</dbReference>
<protein>
    <submittedName>
        <fullName evidence="3">BTB-domain-containing protein</fullName>
    </submittedName>
</protein>
<dbReference type="Pfam" id="PF00651">
    <property type="entry name" value="BTB"/>
    <property type="match status" value="1"/>
</dbReference>